<sequence length="59" mass="6378">MFVVGVCSNTACYCSWMLGNAGGFLTSLCKRFLCRMGCLLNAMFLHKMGTQGTTVTPTC</sequence>
<reference evidence="1 2" key="1">
    <citation type="submission" date="2020-08" db="EMBL/GenBank/DDBJ databases">
        <title>Genomic Encyclopedia of Type Strains, Phase III (KMG-III): the genomes of soil and plant-associated and newly described type strains.</title>
        <authorList>
            <person name="Whitman W."/>
        </authorList>
    </citation>
    <scope>NUCLEOTIDE SEQUENCE [LARGE SCALE GENOMIC DNA]</scope>
    <source>
        <strain evidence="1 2">CECT 5862</strain>
    </source>
</reference>
<name>A0A7W5B565_9BACL</name>
<protein>
    <submittedName>
        <fullName evidence="1">Uncharacterized protein</fullName>
    </submittedName>
</protein>
<keyword evidence="2" id="KW-1185">Reference proteome</keyword>
<gene>
    <name evidence="1" type="ORF">FHS18_006700</name>
</gene>
<dbReference type="EMBL" id="JACHXK010000036">
    <property type="protein sequence ID" value="MBB3114578.1"/>
    <property type="molecule type" value="Genomic_DNA"/>
</dbReference>
<comment type="caution">
    <text evidence="1">The sequence shown here is derived from an EMBL/GenBank/DDBJ whole genome shotgun (WGS) entry which is preliminary data.</text>
</comment>
<evidence type="ECO:0000313" key="2">
    <source>
        <dbReference type="Proteomes" id="UP000570361"/>
    </source>
</evidence>
<accession>A0A7W5B565</accession>
<dbReference type="Proteomes" id="UP000570361">
    <property type="component" value="Unassembled WGS sequence"/>
</dbReference>
<proteinExistence type="predicted"/>
<organism evidence="1 2">
    <name type="scientific">Paenibacillus phyllosphaerae</name>
    <dbReference type="NCBI Taxonomy" id="274593"/>
    <lineage>
        <taxon>Bacteria</taxon>
        <taxon>Bacillati</taxon>
        <taxon>Bacillota</taxon>
        <taxon>Bacilli</taxon>
        <taxon>Bacillales</taxon>
        <taxon>Paenibacillaceae</taxon>
        <taxon>Paenibacillus</taxon>
    </lineage>
</organism>
<evidence type="ECO:0000313" key="1">
    <source>
        <dbReference type="EMBL" id="MBB3114578.1"/>
    </source>
</evidence>
<dbReference type="AlphaFoldDB" id="A0A7W5B565"/>